<gene>
    <name evidence="2" type="ORF">IGS68_16230</name>
</gene>
<evidence type="ECO:0000313" key="3">
    <source>
        <dbReference type="Proteomes" id="UP000595197"/>
    </source>
</evidence>
<feature type="domain" description="Nucleoside phosphorylase" evidence="1">
    <location>
        <begin position="30"/>
        <end position="146"/>
    </location>
</feature>
<dbReference type="SUPFAM" id="SSF53167">
    <property type="entry name" value="Purine and uridine phosphorylases"/>
    <property type="match status" value="1"/>
</dbReference>
<evidence type="ECO:0000259" key="1">
    <source>
        <dbReference type="Pfam" id="PF01048"/>
    </source>
</evidence>
<proteinExistence type="predicted"/>
<dbReference type="EMBL" id="CP067420">
    <property type="protein sequence ID" value="QQP87644.1"/>
    <property type="molecule type" value="Genomic_DNA"/>
</dbReference>
<protein>
    <recommendedName>
        <fullName evidence="1">Nucleoside phosphorylase domain-containing protein</fullName>
    </recommendedName>
</protein>
<dbReference type="InterPro" id="IPR000845">
    <property type="entry name" value="Nucleoside_phosphorylase_d"/>
</dbReference>
<dbReference type="RefSeq" id="WP_201071167.1">
    <property type="nucleotide sequence ID" value="NZ_CP067420.1"/>
</dbReference>
<dbReference type="Proteomes" id="UP000595197">
    <property type="component" value="Chromosome"/>
</dbReference>
<evidence type="ECO:0000313" key="2">
    <source>
        <dbReference type="EMBL" id="QQP87644.1"/>
    </source>
</evidence>
<dbReference type="Gene3D" id="3.40.50.1580">
    <property type="entry name" value="Nucleoside phosphorylase domain"/>
    <property type="match status" value="1"/>
</dbReference>
<dbReference type="InterPro" id="IPR035994">
    <property type="entry name" value="Nucleoside_phosphorylase_sf"/>
</dbReference>
<name>A0ABX7B1U8_9PROT</name>
<sequence>MTWGIVVGMEAEARIARRSGLRVALPGGAARLLADGAGGLVSFGIAGGLTPGLAAGTLVIASEVVLEDGGRLPAGLLPGYAVPEGALRAPVAGAVAIVPGAAAKRDLHRRTGAVAVDLESGGVARLCADAGVPFAVIRAIADPAERELPPAALVGLGPGGRVALGAVLASVAARPGQIPALVRVALDTRRALRALAGVDLRYFAQQFEI</sequence>
<dbReference type="PANTHER" id="PTHR46832">
    <property type="entry name" value="5'-METHYLTHIOADENOSINE/S-ADENOSYLHOMOCYSTEINE NUCLEOSIDASE"/>
    <property type="match status" value="1"/>
</dbReference>
<keyword evidence="3" id="KW-1185">Reference proteome</keyword>
<dbReference type="Pfam" id="PF01048">
    <property type="entry name" value="PNP_UDP_1"/>
    <property type="match status" value="1"/>
</dbReference>
<accession>A0ABX7B1U8</accession>
<organism evidence="2 3">
    <name type="scientific">Skermanella cutis</name>
    <dbReference type="NCBI Taxonomy" id="2775420"/>
    <lineage>
        <taxon>Bacteria</taxon>
        <taxon>Pseudomonadati</taxon>
        <taxon>Pseudomonadota</taxon>
        <taxon>Alphaproteobacteria</taxon>
        <taxon>Rhodospirillales</taxon>
        <taxon>Azospirillaceae</taxon>
        <taxon>Skermanella</taxon>
    </lineage>
</organism>
<reference evidence="2" key="1">
    <citation type="submission" date="2021-02" db="EMBL/GenBank/DDBJ databases">
        <title>Skermanella TT6 skin isolate.</title>
        <authorList>
            <person name="Lee K."/>
            <person name="Ganzorig M."/>
        </authorList>
    </citation>
    <scope>NUCLEOTIDE SEQUENCE</scope>
    <source>
        <strain evidence="2">TT6</strain>
    </source>
</reference>
<dbReference type="PANTHER" id="PTHR46832:SF1">
    <property type="entry name" value="5'-METHYLTHIOADENOSINE_S-ADENOSYLHOMOCYSTEINE NUCLEOSIDASE"/>
    <property type="match status" value="1"/>
</dbReference>